<feature type="region of interest" description="Disordered" evidence="4">
    <location>
        <begin position="138"/>
        <end position="158"/>
    </location>
</feature>
<name>A0A172YGH0_9GAMM</name>
<protein>
    <recommendedName>
        <fullName evidence="7">Flagellar biosynthesis protein FlgN</fullName>
    </recommendedName>
</protein>
<comment type="function">
    <text evidence="1">Required for the efficient initiation of filament assembly.</text>
</comment>
<dbReference type="EMBL" id="CP015243">
    <property type="protein sequence ID" value="ANF58379.1"/>
    <property type="molecule type" value="Genomic_DNA"/>
</dbReference>
<keyword evidence="6" id="KW-1185">Reference proteome</keyword>
<dbReference type="SUPFAM" id="SSF140566">
    <property type="entry name" value="FlgN-like"/>
    <property type="match status" value="1"/>
</dbReference>
<dbReference type="Pfam" id="PF05130">
    <property type="entry name" value="FlgN"/>
    <property type="match status" value="1"/>
</dbReference>
<dbReference type="InterPro" id="IPR007809">
    <property type="entry name" value="FlgN-like"/>
</dbReference>
<sequence>MDNDIDALSALLTAQETDLRALNALLEEERAGLPSLSATPLEHFERLREAKVHQLAKLERNEQARRALLRSQGYPHGDRTDTDACVALFGLEPQWRRLLAELERARRLNAQLAGLVEELSDFNAHRLAWAQRQHGESLYDAHGRRSTMPPPNSGEPNR</sequence>
<gene>
    <name evidence="5" type="ORF">A5892_13605</name>
</gene>
<proteinExistence type="inferred from homology"/>
<evidence type="ECO:0008006" key="7">
    <source>
        <dbReference type="Google" id="ProtNLM"/>
    </source>
</evidence>
<dbReference type="Gene3D" id="1.20.58.300">
    <property type="entry name" value="FlgN-like"/>
    <property type="match status" value="1"/>
</dbReference>
<keyword evidence="3" id="KW-1005">Bacterial flagellum biogenesis</keyword>
<dbReference type="STRING" id="376489.A5892_13605"/>
<evidence type="ECO:0000313" key="6">
    <source>
        <dbReference type="Proteomes" id="UP000077875"/>
    </source>
</evidence>
<feature type="compositionally biased region" description="Pro residues" evidence="4">
    <location>
        <begin position="148"/>
        <end position="158"/>
    </location>
</feature>
<evidence type="ECO:0000256" key="2">
    <source>
        <dbReference type="ARBA" id="ARBA00007703"/>
    </source>
</evidence>
<dbReference type="InterPro" id="IPR036679">
    <property type="entry name" value="FlgN-like_sf"/>
</dbReference>
<evidence type="ECO:0000313" key="5">
    <source>
        <dbReference type="EMBL" id="ANF58379.1"/>
    </source>
</evidence>
<evidence type="ECO:0000256" key="3">
    <source>
        <dbReference type="ARBA" id="ARBA00022795"/>
    </source>
</evidence>
<dbReference type="Proteomes" id="UP000077875">
    <property type="component" value="Chromosome"/>
</dbReference>
<dbReference type="KEGG" id="haa:A5892_13605"/>
<evidence type="ECO:0000256" key="4">
    <source>
        <dbReference type="SAM" id="MobiDB-lite"/>
    </source>
</evidence>
<organism evidence="5 6">
    <name type="scientific">Halotalea alkalilenta</name>
    <dbReference type="NCBI Taxonomy" id="376489"/>
    <lineage>
        <taxon>Bacteria</taxon>
        <taxon>Pseudomonadati</taxon>
        <taxon>Pseudomonadota</taxon>
        <taxon>Gammaproteobacteria</taxon>
        <taxon>Oceanospirillales</taxon>
        <taxon>Halomonadaceae</taxon>
        <taxon>Halotalea</taxon>
    </lineage>
</organism>
<accession>A0A172YGH0</accession>
<reference evidence="5 6" key="1">
    <citation type="submission" date="2016-04" db="EMBL/GenBank/DDBJ databases">
        <title>Complete Genome Sequence of Halotalea alkalilenta IHB B 13600.</title>
        <authorList>
            <person name="Swarnkar M.K."/>
            <person name="Sharma A."/>
            <person name="Kaushal K."/>
            <person name="Soni R."/>
            <person name="Rana S."/>
            <person name="Singh A.K."/>
            <person name="Gulati A."/>
        </authorList>
    </citation>
    <scope>NUCLEOTIDE SEQUENCE [LARGE SCALE GENOMIC DNA]</scope>
    <source>
        <strain evidence="5 6">IHB B 13600</strain>
    </source>
</reference>
<comment type="similarity">
    <text evidence="2">Belongs to the FlgN family.</text>
</comment>
<dbReference type="RefSeq" id="WP_064123265.1">
    <property type="nucleotide sequence ID" value="NZ_CP015243.1"/>
</dbReference>
<dbReference type="GO" id="GO:0044780">
    <property type="term" value="P:bacterial-type flagellum assembly"/>
    <property type="evidence" value="ECO:0007669"/>
    <property type="project" value="InterPro"/>
</dbReference>
<dbReference type="AlphaFoldDB" id="A0A172YGH0"/>
<evidence type="ECO:0000256" key="1">
    <source>
        <dbReference type="ARBA" id="ARBA00002397"/>
    </source>
</evidence>